<feature type="domain" description="Ubiquitin-like protease family profile" evidence="4">
    <location>
        <begin position="114"/>
        <end position="156"/>
    </location>
</feature>
<gene>
    <name evidence="5" type="ORF">RND81_08G099300</name>
</gene>
<sequence>MGPECQKLHDYLALMRPDTKIFEVVLSSKMFHFNEDKPIFLTEEDLTQLFRMAFINVSCIQVFMIFLQKIWEEKDQVVSSVGFLCPTIMSQVGKDQKLNDQVVTYVECSLLKMGNVDIILVPFCQEMHWMLIIICPLIHEAYFCDPTATTKRDTSFKHVLQIGF</sequence>
<evidence type="ECO:0000259" key="4">
    <source>
        <dbReference type="Pfam" id="PF02902"/>
    </source>
</evidence>
<dbReference type="AlphaFoldDB" id="A0AAW1J5V9"/>
<evidence type="ECO:0000256" key="1">
    <source>
        <dbReference type="ARBA" id="ARBA00005234"/>
    </source>
</evidence>
<evidence type="ECO:0000313" key="5">
    <source>
        <dbReference type="EMBL" id="KAK9698367.1"/>
    </source>
</evidence>
<dbReference type="SUPFAM" id="SSF54001">
    <property type="entry name" value="Cysteine proteinases"/>
    <property type="match status" value="1"/>
</dbReference>
<dbReference type="Proteomes" id="UP001443914">
    <property type="component" value="Unassembled WGS sequence"/>
</dbReference>
<proteinExistence type="inferred from homology"/>
<evidence type="ECO:0000256" key="2">
    <source>
        <dbReference type="ARBA" id="ARBA00022670"/>
    </source>
</evidence>
<dbReference type="InterPro" id="IPR038765">
    <property type="entry name" value="Papain-like_cys_pep_sf"/>
</dbReference>
<organism evidence="5 6">
    <name type="scientific">Saponaria officinalis</name>
    <name type="common">Common soapwort</name>
    <name type="synonym">Lychnis saponaria</name>
    <dbReference type="NCBI Taxonomy" id="3572"/>
    <lineage>
        <taxon>Eukaryota</taxon>
        <taxon>Viridiplantae</taxon>
        <taxon>Streptophyta</taxon>
        <taxon>Embryophyta</taxon>
        <taxon>Tracheophyta</taxon>
        <taxon>Spermatophyta</taxon>
        <taxon>Magnoliopsida</taxon>
        <taxon>eudicotyledons</taxon>
        <taxon>Gunneridae</taxon>
        <taxon>Pentapetalae</taxon>
        <taxon>Caryophyllales</taxon>
        <taxon>Caryophyllaceae</taxon>
        <taxon>Caryophylleae</taxon>
        <taxon>Saponaria</taxon>
    </lineage>
</organism>
<dbReference type="Pfam" id="PF02902">
    <property type="entry name" value="Peptidase_C48"/>
    <property type="match status" value="1"/>
</dbReference>
<dbReference type="InterPro" id="IPR003653">
    <property type="entry name" value="Peptidase_C48_C"/>
</dbReference>
<evidence type="ECO:0000313" key="6">
    <source>
        <dbReference type="Proteomes" id="UP001443914"/>
    </source>
</evidence>
<protein>
    <recommendedName>
        <fullName evidence="4">Ubiquitin-like protease family profile domain-containing protein</fullName>
    </recommendedName>
</protein>
<dbReference type="GO" id="GO:0008234">
    <property type="term" value="F:cysteine-type peptidase activity"/>
    <property type="evidence" value="ECO:0007669"/>
    <property type="project" value="InterPro"/>
</dbReference>
<reference evidence="5" key="1">
    <citation type="submission" date="2024-03" db="EMBL/GenBank/DDBJ databases">
        <title>WGS assembly of Saponaria officinalis var. Norfolk2.</title>
        <authorList>
            <person name="Jenkins J."/>
            <person name="Shu S."/>
            <person name="Grimwood J."/>
            <person name="Barry K."/>
            <person name="Goodstein D."/>
            <person name="Schmutz J."/>
            <person name="Leebens-Mack J."/>
            <person name="Osbourn A."/>
        </authorList>
    </citation>
    <scope>NUCLEOTIDE SEQUENCE [LARGE SCALE GENOMIC DNA]</scope>
    <source>
        <strain evidence="5">JIC</strain>
    </source>
</reference>
<evidence type="ECO:0000256" key="3">
    <source>
        <dbReference type="ARBA" id="ARBA00022801"/>
    </source>
</evidence>
<comment type="similarity">
    <text evidence="1">Belongs to the peptidase C48 family.</text>
</comment>
<keyword evidence="3" id="KW-0378">Hydrolase</keyword>
<dbReference type="EMBL" id="JBDFQZ010000008">
    <property type="protein sequence ID" value="KAK9698367.1"/>
    <property type="molecule type" value="Genomic_DNA"/>
</dbReference>
<name>A0AAW1J5V9_SAPOF</name>
<dbReference type="GO" id="GO:0006508">
    <property type="term" value="P:proteolysis"/>
    <property type="evidence" value="ECO:0007669"/>
    <property type="project" value="UniProtKB-KW"/>
</dbReference>
<dbReference type="Gene3D" id="3.40.395.10">
    <property type="entry name" value="Adenoviral Proteinase, Chain A"/>
    <property type="match status" value="1"/>
</dbReference>
<comment type="caution">
    <text evidence="5">The sequence shown here is derived from an EMBL/GenBank/DDBJ whole genome shotgun (WGS) entry which is preliminary data.</text>
</comment>
<keyword evidence="6" id="KW-1185">Reference proteome</keyword>
<accession>A0AAW1J5V9</accession>
<keyword evidence="2" id="KW-0645">Protease</keyword>